<dbReference type="PANTHER" id="PTHR43379">
    <property type="entry name" value="CYSTATHIONINE GAMMA-SYNTHASE"/>
    <property type="match status" value="1"/>
</dbReference>
<evidence type="ECO:0000256" key="7">
    <source>
        <dbReference type="ARBA" id="ARBA00052699"/>
    </source>
</evidence>
<evidence type="ECO:0000256" key="4">
    <source>
        <dbReference type="ARBA" id="ARBA00047175"/>
    </source>
</evidence>
<dbReference type="Gene3D" id="3.90.1150.10">
    <property type="entry name" value="Aspartate Aminotransferase, domain 1"/>
    <property type="match status" value="1"/>
</dbReference>
<evidence type="ECO:0000256" key="1">
    <source>
        <dbReference type="ARBA" id="ARBA00001933"/>
    </source>
</evidence>
<dbReference type="GO" id="GO:0019346">
    <property type="term" value="P:transsulfuration"/>
    <property type="evidence" value="ECO:0007669"/>
    <property type="project" value="InterPro"/>
</dbReference>
<sequence length="409" mass="44711">MELQTETGCATSLEIRGPSTRAVHGGAERHNPYHAVVPPIVQTATYAFRDTADLIAFQEARQWGAAGGRVDYGRYGNPTVAALEARVAALEGAEAAAAFSSGMAAVTAILFASLRSGAHLIVTEDAYRRTRQFVLQFLRRFGVEATVVPIGDFEALEAAIRPNTRLIFTETPTNPYLRVMDLERLAEIARRRRIRTVVDATFATPINLRPLDYGIDLVIHSATKYLSGHNDVMAGVVAGSADLIAGLREMQAMIGGILDPHAAYLVLRGLKTLALRVHRQNENGMRVAEFLSAHPRIRRVWYPGLPSHPDHAVARRLMRGFGGVVTFEVAADREGTSRFIDALHIPYIAPSLGGVESLIEQPALMSYYEMDPEERSAIGITDNLVRLSLGIEDPDDLLADLEQALARLP</sequence>
<dbReference type="SUPFAM" id="SSF53383">
    <property type="entry name" value="PLP-dependent transferases"/>
    <property type="match status" value="1"/>
</dbReference>
<dbReference type="InterPro" id="IPR000277">
    <property type="entry name" value="Cys/Met-Metab_PyrdxlP-dep_enz"/>
</dbReference>
<dbReference type="GO" id="GO:0009086">
    <property type="term" value="P:methionine biosynthetic process"/>
    <property type="evidence" value="ECO:0007669"/>
    <property type="project" value="InterPro"/>
</dbReference>
<dbReference type="CDD" id="cd00614">
    <property type="entry name" value="CGS_like"/>
    <property type="match status" value="1"/>
</dbReference>
<dbReference type="PROSITE" id="PS00868">
    <property type="entry name" value="CYS_MET_METAB_PP"/>
    <property type="match status" value="1"/>
</dbReference>
<dbReference type="Gene3D" id="3.40.640.10">
    <property type="entry name" value="Type I PLP-dependent aspartate aminotransferase-like (Major domain)"/>
    <property type="match status" value="1"/>
</dbReference>
<keyword evidence="11" id="KW-1185">Reference proteome</keyword>
<reference evidence="11" key="1">
    <citation type="submission" date="2017-06" db="EMBL/GenBank/DDBJ databases">
        <authorList>
            <person name="Varghese N."/>
            <person name="Submissions S."/>
        </authorList>
    </citation>
    <scope>NUCLEOTIDE SEQUENCE [LARGE SCALE GENOMIC DNA]</scope>
    <source>
        <strain evidence="11">JAD2</strain>
    </source>
</reference>
<evidence type="ECO:0000256" key="5">
    <source>
        <dbReference type="ARBA" id="ARBA00047199"/>
    </source>
</evidence>
<organism evidence="10 11">
    <name type="scientific">Thermoflexus hugenholtzii JAD2</name>
    <dbReference type="NCBI Taxonomy" id="877466"/>
    <lineage>
        <taxon>Bacteria</taxon>
        <taxon>Bacillati</taxon>
        <taxon>Chloroflexota</taxon>
        <taxon>Thermoflexia</taxon>
        <taxon>Thermoflexales</taxon>
        <taxon>Thermoflexaceae</taxon>
        <taxon>Thermoflexus</taxon>
    </lineage>
</organism>
<comment type="similarity">
    <text evidence="2 9">Belongs to the trans-sulfuration enzymes family.</text>
</comment>
<comment type="catalytic activity">
    <reaction evidence="7">
        <text>L-methionine + H2O = methanethiol + 2-oxobutanoate + NH4(+)</text>
        <dbReference type="Rhea" id="RHEA:23800"/>
        <dbReference type="ChEBI" id="CHEBI:15377"/>
        <dbReference type="ChEBI" id="CHEBI:16007"/>
        <dbReference type="ChEBI" id="CHEBI:16763"/>
        <dbReference type="ChEBI" id="CHEBI:28938"/>
        <dbReference type="ChEBI" id="CHEBI:57844"/>
        <dbReference type="EC" id="4.4.1.11"/>
    </reaction>
    <physiologicalReaction direction="left-to-right" evidence="7">
        <dbReference type="Rhea" id="RHEA:23801"/>
    </physiologicalReaction>
</comment>
<dbReference type="GO" id="GO:0018826">
    <property type="term" value="F:methionine gamma-lyase activity"/>
    <property type="evidence" value="ECO:0007669"/>
    <property type="project" value="UniProtKB-EC"/>
</dbReference>
<dbReference type="RefSeq" id="WP_088571174.1">
    <property type="nucleotide sequence ID" value="NZ_FYEK01000027.1"/>
</dbReference>
<evidence type="ECO:0000256" key="6">
    <source>
        <dbReference type="ARBA" id="ARBA00048780"/>
    </source>
</evidence>
<dbReference type="EMBL" id="FYEK01000027">
    <property type="protein sequence ID" value="SNB65126.1"/>
    <property type="molecule type" value="Genomic_DNA"/>
</dbReference>
<dbReference type="InterPro" id="IPR015421">
    <property type="entry name" value="PyrdxlP-dep_Trfase_major"/>
</dbReference>
<evidence type="ECO:0000256" key="3">
    <source>
        <dbReference type="ARBA" id="ARBA00022898"/>
    </source>
</evidence>
<dbReference type="GO" id="GO:0047982">
    <property type="term" value="F:homocysteine desulfhydrase activity"/>
    <property type="evidence" value="ECO:0007669"/>
    <property type="project" value="UniProtKB-EC"/>
</dbReference>
<dbReference type="GO" id="GO:0003962">
    <property type="term" value="F:cystathionine gamma-synthase activity"/>
    <property type="evidence" value="ECO:0007669"/>
    <property type="project" value="InterPro"/>
</dbReference>
<proteinExistence type="inferred from homology"/>
<dbReference type="InterPro" id="IPR015422">
    <property type="entry name" value="PyrdxlP-dep_Trfase_small"/>
</dbReference>
<evidence type="ECO:0000256" key="8">
    <source>
        <dbReference type="PIRSR" id="PIRSR001434-2"/>
    </source>
</evidence>
<dbReference type="Pfam" id="PF01053">
    <property type="entry name" value="Cys_Met_Meta_PP"/>
    <property type="match status" value="1"/>
</dbReference>
<feature type="modified residue" description="N6-(pyridoxal phosphate)lysine" evidence="8">
    <location>
        <position position="224"/>
    </location>
</feature>
<gene>
    <name evidence="10" type="ORF">SAMN02746019_00009290</name>
</gene>
<evidence type="ECO:0000313" key="11">
    <source>
        <dbReference type="Proteomes" id="UP000197025"/>
    </source>
</evidence>
<dbReference type="InterPro" id="IPR054542">
    <property type="entry name" value="Cys_met_metab_PP"/>
</dbReference>
<dbReference type="InterPro" id="IPR044639">
    <property type="entry name" value="CGS1/2"/>
</dbReference>
<comment type="catalytic activity">
    <reaction evidence="6">
        <text>L-homocysteine + H2O = 2-oxobutanoate + hydrogen sulfide + NH4(+) + H(+)</text>
        <dbReference type="Rhea" id="RHEA:14501"/>
        <dbReference type="ChEBI" id="CHEBI:15377"/>
        <dbReference type="ChEBI" id="CHEBI:15378"/>
        <dbReference type="ChEBI" id="CHEBI:16763"/>
        <dbReference type="ChEBI" id="CHEBI:28938"/>
        <dbReference type="ChEBI" id="CHEBI:29919"/>
        <dbReference type="ChEBI" id="CHEBI:58199"/>
        <dbReference type="EC" id="4.4.1.2"/>
    </reaction>
    <physiologicalReaction direction="left-to-right" evidence="6">
        <dbReference type="Rhea" id="RHEA:14502"/>
    </physiologicalReaction>
</comment>
<protein>
    <recommendedName>
        <fullName evidence="4">homocysteine desulfhydrase</fullName>
        <ecNumber evidence="4">4.4.1.2</ecNumber>
    </recommendedName>
    <alternativeName>
        <fullName evidence="5">Homocysteine desulfhydrase</fullName>
    </alternativeName>
</protein>
<dbReference type="InParanoid" id="A0A212QZK2"/>
<dbReference type="OrthoDB" id="9780685at2"/>
<dbReference type="Proteomes" id="UP000197025">
    <property type="component" value="Unassembled WGS sequence"/>
</dbReference>
<dbReference type="GO" id="GO:0030170">
    <property type="term" value="F:pyridoxal phosphate binding"/>
    <property type="evidence" value="ECO:0007669"/>
    <property type="project" value="InterPro"/>
</dbReference>
<dbReference type="EC" id="4.4.1.2" evidence="4"/>
<comment type="cofactor">
    <cofactor evidence="1 9">
        <name>pyridoxal 5'-phosphate</name>
        <dbReference type="ChEBI" id="CHEBI:597326"/>
    </cofactor>
</comment>
<dbReference type="InterPro" id="IPR015424">
    <property type="entry name" value="PyrdxlP-dep_Trfase"/>
</dbReference>
<accession>A0A212QZK2</accession>
<evidence type="ECO:0000256" key="2">
    <source>
        <dbReference type="ARBA" id="ARBA00009077"/>
    </source>
</evidence>
<dbReference type="FunCoup" id="A0A212QZK2">
    <property type="interactions" value="406"/>
</dbReference>
<dbReference type="FunFam" id="3.40.640.10:FF:000046">
    <property type="entry name" value="Cystathionine gamma-lyase"/>
    <property type="match status" value="1"/>
</dbReference>
<dbReference type="FunFam" id="3.90.1150.10:FF:000033">
    <property type="entry name" value="Cystathionine gamma-synthase"/>
    <property type="match status" value="1"/>
</dbReference>
<dbReference type="PIRSF" id="PIRSF001434">
    <property type="entry name" value="CGS"/>
    <property type="match status" value="1"/>
</dbReference>
<name>A0A212QZK2_9CHLR</name>
<keyword evidence="3 8" id="KW-0663">Pyridoxal phosphate</keyword>
<evidence type="ECO:0000313" key="10">
    <source>
        <dbReference type="EMBL" id="SNB65126.1"/>
    </source>
</evidence>
<dbReference type="AlphaFoldDB" id="A0A212QZK2"/>
<evidence type="ECO:0000256" key="9">
    <source>
        <dbReference type="RuleBase" id="RU362118"/>
    </source>
</evidence>
<dbReference type="PANTHER" id="PTHR43379:SF1">
    <property type="entry name" value="CYSTATHIONINE GAMMA-SYNTHASE 1, CHLOROPLASTIC-RELATED"/>
    <property type="match status" value="1"/>
</dbReference>